<organism evidence="8 9">
    <name type="scientific">Schinkia azotoformans MEV2011</name>
    <dbReference type="NCBI Taxonomy" id="1348973"/>
    <lineage>
        <taxon>Bacteria</taxon>
        <taxon>Bacillati</taxon>
        <taxon>Bacillota</taxon>
        <taxon>Bacilli</taxon>
        <taxon>Bacillales</taxon>
        <taxon>Bacillaceae</taxon>
        <taxon>Calidifontibacillus/Schinkia group</taxon>
        <taxon>Schinkia</taxon>
    </lineage>
</organism>
<keyword evidence="6 7" id="KW-0472">Membrane</keyword>
<comment type="similarity">
    <text evidence="2">Belongs to the UPF0410 family.</text>
</comment>
<dbReference type="GO" id="GO:0005886">
    <property type="term" value="C:plasma membrane"/>
    <property type="evidence" value="ECO:0007669"/>
    <property type="project" value="UniProtKB-SubCell"/>
</dbReference>
<feature type="transmembrane region" description="Helical" evidence="7">
    <location>
        <begin position="30"/>
        <end position="50"/>
    </location>
</feature>
<comment type="subcellular location">
    <subcellularLocation>
        <location evidence="1">Cell membrane</location>
        <topology evidence="1">Multi-pass membrane protein</topology>
    </subcellularLocation>
</comment>
<keyword evidence="3" id="KW-1003">Cell membrane</keyword>
<evidence type="ECO:0000256" key="3">
    <source>
        <dbReference type="ARBA" id="ARBA00022475"/>
    </source>
</evidence>
<feature type="transmembrane region" description="Helical" evidence="7">
    <location>
        <begin position="57"/>
        <end position="80"/>
    </location>
</feature>
<evidence type="ECO:0000256" key="6">
    <source>
        <dbReference type="ARBA" id="ARBA00023136"/>
    </source>
</evidence>
<dbReference type="InterPro" id="IPR007341">
    <property type="entry name" value="Transgly_assoc"/>
</dbReference>
<sequence>MSVLSFLLTAIIVLIIAAVAEKLSPFSMPGSWAGLIIAGFIGEWIGTVIFGPWGPTVFGISLIPVLVGSFIVIFIVGLIADLFK</sequence>
<keyword evidence="4 7" id="KW-0812">Transmembrane</keyword>
<proteinExistence type="inferred from homology"/>
<dbReference type="GeneID" id="89470299"/>
<dbReference type="OrthoDB" id="1632160at2"/>
<evidence type="ECO:0000256" key="7">
    <source>
        <dbReference type="SAM" id="Phobius"/>
    </source>
</evidence>
<accession>A0A072NKP8</accession>
<evidence type="ECO:0000256" key="4">
    <source>
        <dbReference type="ARBA" id="ARBA00022692"/>
    </source>
</evidence>
<evidence type="ECO:0000256" key="5">
    <source>
        <dbReference type="ARBA" id="ARBA00022989"/>
    </source>
</evidence>
<dbReference type="RefSeq" id="WP_003330628.1">
    <property type="nucleotide sequence ID" value="NZ_JJRY01000011.1"/>
</dbReference>
<dbReference type="PATRIC" id="fig|1348973.3.peg.2779"/>
<keyword evidence="5 7" id="KW-1133">Transmembrane helix</keyword>
<evidence type="ECO:0000256" key="2">
    <source>
        <dbReference type="ARBA" id="ARBA00011006"/>
    </source>
</evidence>
<dbReference type="Pfam" id="PF04226">
    <property type="entry name" value="Transgly_assoc"/>
    <property type="match status" value="1"/>
</dbReference>
<dbReference type="Proteomes" id="UP000027936">
    <property type="component" value="Unassembled WGS sequence"/>
</dbReference>
<protein>
    <submittedName>
        <fullName evidence="8">Transglycosylase associated protein</fullName>
    </submittedName>
</protein>
<evidence type="ECO:0000313" key="9">
    <source>
        <dbReference type="Proteomes" id="UP000027936"/>
    </source>
</evidence>
<evidence type="ECO:0000313" key="8">
    <source>
        <dbReference type="EMBL" id="KEF37842.1"/>
    </source>
</evidence>
<name>A0A072NKP8_SCHAZ</name>
<comment type="caution">
    <text evidence="8">The sequence shown here is derived from an EMBL/GenBank/DDBJ whole genome shotgun (WGS) entry which is preliminary data.</text>
</comment>
<evidence type="ECO:0000256" key="1">
    <source>
        <dbReference type="ARBA" id="ARBA00004651"/>
    </source>
</evidence>
<reference evidence="8 9" key="1">
    <citation type="submission" date="2014-04" db="EMBL/GenBank/DDBJ databases">
        <title>Draft genome sequence of Bacillus azotoformans MEV2011, a (co-) denitrifying strain unable to grow in the presence of oxygen.</title>
        <authorList>
            <person name="Nielsen M."/>
            <person name="Schreiber L."/>
            <person name="Finster K."/>
            <person name="Schramm A."/>
        </authorList>
    </citation>
    <scope>NUCLEOTIDE SEQUENCE [LARGE SCALE GENOMIC DNA]</scope>
    <source>
        <strain evidence="8 9">MEV2011</strain>
    </source>
</reference>
<gene>
    <name evidence="8" type="ORF">M670_02873</name>
</gene>
<dbReference type="AlphaFoldDB" id="A0A072NKP8"/>
<dbReference type="EMBL" id="JJRY01000011">
    <property type="protein sequence ID" value="KEF37842.1"/>
    <property type="molecule type" value="Genomic_DNA"/>
</dbReference>